<name>A0A290QGI5_9BACT</name>
<feature type="compositionally biased region" description="Polar residues" evidence="1">
    <location>
        <begin position="125"/>
        <end position="140"/>
    </location>
</feature>
<reference evidence="3 4" key="1">
    <citation type="submission" date="2017-09" db="EMBL/GenBank/DDBJ databases">
        <title>Complete genome sequence of Verrucomicrobial strain HZ-65, isolated from freshwater.</title>
        <authorList>
            <person name="Choi A."/>
        </authorList>
    </citation>
    <scope>NUCLEOTIDE SEQUENCE [LARGE SCALE GENOMIC DNA]</scope>
    <source>
        <strain evidence="3 4">HZ-65</strain>
    </source>
</reference>
<dbReference type="Proteomes" id="UP000217265">
    <property type="component" value="Chromosome"/>
</dbReference>
<feature type="chain" id="PRO_5013284776" description="Lipoprotein SmpA/OmlA domain-containing protein" evidence="2">
    <location>
        <begin position="24"/>
        <end position="146"/>
    </location>
</feature>
<feature type="signal peptide" evidence="2">
    <location>
        <begin position="1"/>
        <end position="23"/>
    </location>
</feature>
<protein>
    <recommendedName>
        <fullName evidence="5">Lipoprotein SmpA/OmlA domain-containing protein</fullName>
    </recommendedName>
</protein>
<dbReference type="EMBL" id="CP023344">
    <property type="protein sequence ID" value="ATC63002.1"/>
    <property type="molecule type" value="Genomic_DNA"/>
</dbReference>
<gene>
    <name evidence="3" type="ORF">CMV30_02940</name>
</gene>
<keyword evidence="2" id="KW-0732">Signal</keyword>
<evidence type="ECO:0000256" key="1">
    <source>
        <dbReference type="SAM" id="MobiDB-lite"/>
    </source>
</evidence>
<accession>A0A290QGI5</accession>
<sequence length="146" mass="16155">MKVFAAILLLAMCVCCGCQSEKALPPAAYSSTTIQHIATLRRGDTPEEVVRKLGAPASVAVVLPWLMYYAQEKEGFYYRVTFTLRDARKLNPEDTIEQVTLTSGIVDGPEPVVVWPTSKKKEANQPLQRNASTRPISNFESPARRG</sequence>
<organism evidence="3 4">
    <name type="scientific">Nibricoccus aquaticus</name>
    <dbReference type="NCBI Taxonomy" id="2576891"/>
    <lineage>
        <taxon>Bacteria</taxon>
        <taxon>Pseudomonadati</taxon>
        <taxon>Verrucomicrobiota</taxon>
        <taxon>Opitutia</taxon>
        <taxon>Opitutales</taxon>
        <taxon>Opitutaceae</taxon>
        <taxon>Nibricoccus</taxon>
    </lineage>
</organism>
<evidence type="ECO:0000256" key="2">
    <source>
        <dbReference type="SAM" id="SignalP"/>
    </source>
</evidence>
<dbReference type="KEGG" id="vbh:CMV30_02940"/>
<proteinExistence type="predicted"/>
<dbReference type="RefSeq" id="WP_096054637.1">
    <property type="nucleotide sequence ID" value="NZ_CP023344.1"/>
</dbReference>
<keyword evidence="4" id="KW-1185">Reference proteome</keyword>
<evidence type="ECO:0000313" key="4">
    <source>
        <dbReference type="Proteomes" id="UP000217265"/>
    </source>
</evidence>
<feature type="region of interest" description="Disordered" evidence="1">
    <location>
        <begin position="117"/>
        <end position="146"/>
    </location>
</feature>
<evidence type="ECO:0008006" key="5">
    <source>
        <dbReference type="Google" id="ProtNLM"/>
    </source>
</evidence>
<dbReference type="AlphaFoldDB" id="A0A290QGI5"/>
<evidence type="ECO:0000313" key="3">
    <source>
        <dbReference type="EMBL" id="ATC63002.1"/>
    </source>
</evidence>